<name>A0A165CQ88_EXIGL</name>
<sequence>MAQDSRGSPVPELPESCHSHLLALLLLWRRSSGAECTAGTSLRSHRVKLATTTRVTDAVEQLRKSSGLILSSPHVLQHDALL</sequence>
<keyword evidence="3" id="KW-1185">Reference proteome</keyword>
<evidence type="ECO:0000313" key="2">
    <source>
        <dbReference type="EMBL" id="KZV82890.1"/>
    </source>
</evidence>
<reference evidence="2 3" key="1">
    <citation type="journal article" date="2016" name="Mol. Biol. Evol.">
        <title>Comparative Genomics of Early-Diverging Mushroom-Forming Fungi Provides Insights into the Origins of Lignocellulose Decay Capabilities.</title>
        <authorList>
            <person name="Nagy L.G."/>
            <person name="Riley R."/>
            <person name="Tritt A."/>
            <person name="Adam C."/>
            <person name="Daum C."/>
            <person name="Floudas D."/>
            <person name="Sun H."/>
            <person name="Yadav J.S."/>
            <person name="Pangilinan J."/>
            <person name="Larsson K.H."/>
            <person name="Matsuura K."/>
            <person name="Barry K."/>
            <person name="Labutti K."/>
            <person name="Kuo R."/>
            <person name="Ohm R.A."/>
            <person name="Bhattacharya S.S."/>
            <person name="Shirouzu T."/>
            <person name="Yoshinaga Y."/>
            <person name="Martin F.M."/>
            <person name="Grigoriev I.V."/>
            <person name="Hibbett D.S."/>
        </authorList>
    </citation>
    <scope>NUCLEOTIDE SEQUENCE [LARGE SCALE GENOMIC DNA]</scope>
    <source>
        <strain evidence="2 3">HHB12029</strain>
    </source>
</reference>
<dbReference type="InParanoid" id="A0A165CQ88"/>
<evidence type="ECO:0000313" key="3">
    <source>
        <dbReference type="Proteomes" id="UP000077266"/>
    </source>
</evidence>
<dbReference type="Proteomes" id="UP000077266">
    <property type="component" value="Unassembled WGS sequence"/>
</dbReference>
<accession>A0A165CQ88</accession>
<gene>
    <name evidence="2" type="ORF">EXIGLDRAFT_729146</name>
</gene>
<keyword evidence="1" id="KW-0732">Signal</keyword>
<feature type="chain" id="PRO_5007856109" evidence="1">
    <location>
        <begin position="34"/>
        <end position="82"/>
    </location>
</feature>
<feature type="signal peptide" evidence="1">
    <location>
        <begin position="1"/>
        <end position="33"/>
    </location>
</feature>
<evidence type="ECO:0000256" key="1">
    <source>
        <dbReference type="SAM" id="SignalP"/>
    </source>
</evidence>
<organism evidence="2 3">
    <name type="scientific">Exidia glandulosa HHB12029</name>
    <dbReference type="NCBI Taxonomy" id="1314781"/>
    <lineage>
        <taxon>Eukaryota</taxon>
        <taxon>Fungi</taxon>
        <taxon>Dikarya</taxon>
        <taxon>Basidiomycota</taxon>
        <taxon>Agaricomycotina</taxon>
        <taxon>Agaricomycetes</taxon>
        <taxon>Auriculariales</taxon>
        <taxon>Exidiaceae</taxon>
        <taxon>Exidia</taxon>
    </lineage>
</organism>
<protein>
    <submittedName>
        <fullName evidence="2">Uncharacterized protein</fullName>
    </submittedName>
</protein>
<dbReference type="EMBL" id="KV426299">
    <property type="protein sequence ID" value="KZV82890.1"/>
    <property type="molecule type" value="Genomic_DNA"/>
</dbReference>
<dbReference type="AlphaFoldDB" id="A0A165CQ88"/>
<proteinExistence type="predicted"/>